<dbReference type="InterPro" id="IPR002321">
    <property type="entry name" value="Cyt_c_II"/>
</dbReference>
<dbReference type="AlphaFoldDB" id="A0A1E2V8P8"/>
<dbReference type="GO" id="GO:0020037">
    <property type="term" value="F:heme binding"/>
    <property type="evidence" value="ECO:0007669"/>
    <property type="project" value="InterPro"/>
</dbReference>
<name>A0A1E2V8P8_9GAMM</name>
<dbReference type="Pfam" id="PF01322">
    <property type="entry name" value="Cytochrom_C_2"/>
    <property type="match status" value="1"/>
</dbReference>
<dbReference type="Proteomes" id="UP000094291">
    <property type="component" value="Unassembled WGS sequence"/>
</dbReference>
<gene>
    <name evidence="2" type="ORF">BFW38_07280</name>
</gene>
<dbReference type="Gene3D" id="1.20.120.10">
    <property type="entry name" value="Cytochrome c/b562"/>
    <property type="match status" value="1"/>
</dbReference>
<keyword evidence="3" id="KW-1185">Reference proteome</keyword>
<reference evidence="2 3" key="1">
    <citation type="submission" date="2016-08" db="EMBL/GenBank/DDBJ databases">
        <authorList>
            <person name="Seilhamer J.J."/>
        </authorList>
    </citation>
    <scope>NUCLEOTIDE SEQUENCE [LARGE SCALE GENOMIC DNA]</scope>
    <source>
        <strain evidence="2 3">PH27A</strain>
    </source>
</reference>
<dbReference type="EMBL" id="MDTQ01000001">
    <property type="protein sequence ID" value="ODC03379.1"/>
    <property type="molecule type" value="Genomic_DNA"/>
</dbReference>
<evidence type="ECO:0008006" key="4">
    <source>
        <dbReference type="Google" id="ProtNLM"/>
    </source>
</evidence>
<keyword evidence="1" id="KW-0732">Signal</keyword>
<dbReference type="GO" id="GO:0022900">
    <property type="term" value="P:electron transport chain"/>
    <property type="evidence" value="ECO:0007669"/>
    <property type="project" value="InterPro"/>
</dbReference>
<feature type="chain" id="PRO_5009119637" description="Cytochrome C" evidence="1">
    <location>
        <begin position="31"/>
        <end position="165"/>
    </location>
</feature>
<sequence>MQPLCQTLKSSLVALLLMAAVFLLAGPVQAQTLAELSPSEIVAKRQQVFEAIEKTFKQLRFNVVNQRTTDLQQAQSDAQRLVQLSNFLPVLFTQPATAAGRVQESHAAPEVWTESTHFKRELNEFLDRMGRIDEELRFGSLNQAADMIDVTAKSCRQCHRLFKTR</sequence>
<evidence type="ECO:0000256" key="1">
    <source>
        <dbReference type="SAM" id="SignalP"/>
    </source>
</evidence>
<organism evidence="2 3">
    <name type="scientific">Terasakiispira papahanaumokuakeensis</name>
    <dbReference type="NCBI Taxonomy" id="197479"/>
    <lineage>
        <taxon>Bacteria</taxon>
        <taxon>Pseudomonadati</taxon>
        <taxon>Pseudomonadota</taxon>
        <taxon>Gammaproteobacteria</taxon>
        <taxon>Oceanospirillales</taxon>
        <taxon>Terasakiispira</taxon>
    </lineage>
</organism>
<dbReference type="GO" id="GO:0005506">
    <property type="term" value="F:iron ion binding"/>
    <property type="evidence" value="ECO:0007669"/>
    <property type="project" value="InterPro"/>
</dbReference>
<evidence type="ECO:0000313" key="2">
    <source>
        <dbReference type="EMBL" id="ODC03379.1"/>
    </source>
</evidence>
<dbReference type="SUPFAM" id="SSF47175">
    <property type="entry name" value="Cytochromes"/>
    <property type="match status" value="1"/>
</dbReference>
<comment type="caution">
    <text evidence="2">The sequence shown here is derived from an EMBL/GenBank/DDBJ whole genome shotgun (WGS) entry which is preliminary data.</text>
</comment>
<dbReference type="InterPro" id="IPR010980">
    <property type="entry name" value="Cyt_c/b562"/>
</dbReference>
<proteinExistence type="predicted"/>
<feature type="signal peptide" evidence="1">
    <location>
        <begin position="1"/>
        <end position="30"/>
    </location>
</feature>
<evidence type="ECO:0000313" key="3">
    <source>
        <dbReference type="Proteomes" id="UP000094291"/>
    </source>
</evidence>
<dbReference type="PROSITE" id="PS51009">
    <property type="entry name" value="CYTCII"/>
    <property type="match status" value="1"/>
</dbReference>
<dbReference type="GO" id="GO:0009055">
    <property type="term" value="F:electron transfer activity"/>
    <property type="evidence" value="ECO:0007669"/>
    <property type="project" value="InterPro"/>
</dbReference>
<dbReference type="STRING" id="197479.BFW38_07280"/>
<protein>
    <recommendedName>
        <fullName evidence="4">Cytochrome C</fullName>
    </recommendedName>
</protein>
<accession>A0A1E2V8P8</accession>